<protein>
    <submittedName>
        <fullName evidence="3">Ion channel</fullName>
    </submittedName>
</protein>
<keyword evidence="1" id="KW-0472">Membrane</keyword>
<feature type="transmembrane region" description="Helical" evidence="1">
    <location>
        <begin position="75"/>
        <end position="92"/>
    </location>
</feature>
<accession>A0A450S2G4</accession>
<dbReference type="AlphaFoldDB" id="A0A450S2G4"/>
<keyword evidence="1" id="KW-1133">Transmembrane helix</keyword>
<dbReference type="Gene3D" id="1.10.287.70">
    <property type="match status" value="1"/>
</dbReference>
<sequence>MTQRENTGLSSRVTHWKQLILAVVFIGLISVLVHFYIYPLFVWPIFYLVLLPLAIFSPIVWIYYRTDKTIPIRHFLIPAIIFTVSGFLVYLIEDTIRISWGIGAFLSLIPFAIILIYLVLLTIIIGSPKEKYFIDRHFNTLISNQELGLWVLLFCFVTIANFSGLAIFFVDKHERENGGWGIYIDKTLYSKNKIDYNDGQNKDLEIHFCEGEYDFIYVNRKKNNTDACPILRKYSDYEEQPEIQKFREMCTKGEIVSSEESVCEENKNAITVADAYKNAEQMDGYLSWIKERVLKEKIVDFEIEAKGFATNRPIKGEMDNEKLAELRAKTIQEIFIYEARKHIKERGGEKDRMKLVPRFQRTLPFPQVEKVEEGENTIPFQSVKIRLTSLSSTNETESFEDKREEPKSRILDALYFAYYTITTTGYGDIAPGLDSIKFFTTVLNVIEFFFVVVVINILTITKPNLP</sequence>
<dbReference type="InterPro" id="IPR013099">
    <property type="entry name" value="K_chnl_dom"/>
</dbReference>
<feature type="transmembrane region" description="Helical" evidence="1">
    <location>
        <begin position="147"/>
        <end position="170"/>
    </location>
</feature>
<evidence type="ECO:0000313" key="3">
    <source>
        <dbReference type="EMBL" id="VFJ45833.1"/>
    </source>
</evidence>
<reference evidence="3" key="1">
    <citation type="submission" date="2019-02" db="EMBL/GenBank/DDBJ databases">
        <authorList>
            <person name="Gruber-Vodicka R. H."/>
            <person name="Seah K. B. B."/>
        </authorList>
    </citation>
    <scope>NUCLEOTIDE SEQUENCE</scope>
    <source>
        <strain evidence="3">BECK_DK47</strain>
    </source>
</reference>
<evidence type="ECO:0000259" key="2">
    <source>
        <dbReference type="Pfam" id="PF07885"/>
    </source>
</evidence>
<feature type="domain" description="Potassium channel" evidence="2">
    <location>
        <begin position="407"/>
        <end position="459"/>
    </location>
</feature>
<feature type="transmembrane region" description="Helical" evidence="1">
    <location>
        <begin position="98"/>
        <end position="126"/>
    </location>
</feature>
<proteinExistence type="predicted"/>
<feature type="transmembrane region" description="Helical" evidence="1">
    <location>
        <begin position="438"/>
        <end position="460"/>
    </location>
</feature>
<feature type="transmembrane region" description="Helical" evidence="1">
    <location>
        <begin position="20"/>
        <end position="38"/>
    </location>
</feature>
<name>A0A450S2G4_9GAMM</name>
<keyword evidence="1" id="KW-0812">Transmembrane</keyword>
<organism evidence="3">
    <name type="scientific">Candidatus Kentrum sp. DK</name>
    <dbReference type="NCBI Taxonomy" id="2126562"/>
    <lineage>
        <taxon>Bacteria</taxon>
        <taxon>Pseudomonadati</taxon>
        <taxon>Pseudomonadota</taxon>
        <taxon>Gammaproteobacteria</taxon>
        <taxon>Candidatus Kentrum</taxon>
    </lineage>
</organism>
<dbReference type="Pfam" id="PF07885">
    <property type="entry name" value="Ion_trans_2"/>
    <property type="match status" value="1"/>
</dbReference>
<dbReference type="SUPFAM" id="SSF81324">
    <property type="entry name" value="Voltage-gated potassium channels"/>
    <property type="match status" value="2"/>
</dbReference>
<feature type="transmembrane region" description="Helical" evidence="1">
    <location>
        <begin position="44"/>
        <end position="63"/>
    </location>
</feature>
<gene>
    <name evidence="3" type="ORF">BECKDK2373B_GA0170837_101138</name>
</gene>
<evidence type="ECO:0000256" key="1">
    <source>
        <dbReference type="SAM" id="Phobius"/>
    </source>
</evidence>
<dbReference type="EMBL" id="CAADEX010000011">
    <property type="protein sequence ID" value="VFJ45833.1"/>
    <property type="molecule type" value="Genomic_DNA"/>
</dbReference>